<dbReference type="SMART" id="SM00382">
    <property type="entry name" value="AAA"/>
    <property type="match status" value="1"/>
</dbReference>
<gene>
    <name evidence="3" type="ORF">METD_I5378</name>
</gene>
<evidence type="ECO:0000313" key="4">
    <source>
        <dbReference type="Proteomes" id="UP000008070"/>
    </source>
</evidence>
<evidence type="ECO:0000259" key="2">
    <source>
        <dbReference type="SMART" id="SM00382"/>
    </source>
</evidence>
<evidence type="ECO:0000313" key="3">
    <source>
        <dbReference type="EMBL" id="CAX26989.1"/>
    </source>
</evidence>
<feature type="region of interest" description="Disordered" evidence="1">
    <location>
        <begin position="767"/>
        <end position="806"/>
    </location>
</feature>
<dbReference type="Pfam" id="PF13177">
    <property type="entry name" value="DNA_pol3_delta2"/>
    <property type="match status" value="1"/>
</dbReference>
<feature type="compositionally biased region" description="Low complexity" evidence="1">
    <location>
        <begin position="25"/>
        <end position="35"/>
    </location>
</feature>
<dbReference type="InterPro" id="IPR003593">
    <property type="entry name" value="AAA+_ATPase"/>
</dbReference>
<accession>C7CMJ4</accession>
<proteinExistence type="predicted"/>
<feature type="region of interest" description="Disordered" evidence="1">
    <location>
        <begin position="19"/>
        <end position="48"/>
    </location>
</feature>
<dbReference type="InterPro" id="IPR050238">
    <property type="entry name" value="DNA_Rep/Repair_Clamp_Loader"/>
</dbReference>
<protein>
    <recommendedName>
        <fullName evidence="2">AAA+ ATPase domain-containing protein</fullName>
    </recommendedName>
</protein>
<dbReference type="PANTHER" id="PTHR11669:SF0">
    <property type="entry name" value="PROTEIN STICHEL-LIKE 2"/>
    <property type="match status" value="1"/>
</dbReference>
<dbReference type="PANTHER" id="PTHR11669">
    <property type="entry name" value="REPLICATION FACTOR C / DNA POLYMERASE III GAMMA-TAU SUBUNIT"/>
    <property type="match status" value="1"/>
</dbReference>
<feature type="domain" description="AAA+ ATPase" evidence="2">
    <location>
        <begin position="131"/>
        <end position="276"/>
    </location>
</feature>
<dbReference type="KEGG" id="mdi:METDI5378"/>
<sequence length="806" mass="88920">MPAWRFLCMIGPCRSGPRFGRRRGSSIPSSTSIEGSPHHPRRLHGAGGWGPRGGPSCTMTTVYMVVIVCTVCIVYMVCMTESTTERLSPEPVEDENRANFADAYRPHTFKKVFGQDSVVACLSGLIARGRIGRSILLHGAVGSGKTTLARIYARALNCEAPDPRASPCYACEACGRLGEKPIKEFEEYNVSRRGGGREDVERFLSTHDRPVHGAKYRILFFDEAHALTREACDLLLLPVESPQHAIRFIFATTEAERLRRALRSRLLDLLIRPLPVDRAIEFLRQAAEKIGIAHEPGALALLAGLREGYPRDLLLGLERVWERNTPRLTVAQVRAAFDVDQTEVLVAYFTALADGDPDQQAEIVFGWQEQATDKIRWIQAFLLHVYHNEILARRLVVDGVIEAVPENLRAGIVRGFCARLGLADARDLAPFWRQMMAFWPVPETATDETALGLRLTLFHQLVNAGVEGEAVAAERARPTDAAAAIAQASTIAEASRGFGPPPLPRPGARVVADKAGFLTPADVRRIVNSASFLVQEHGLLFNTAFAITPAALGVSGTASAVAAITAFRDELAAQARAWGGGLRAGITVLERDHRGVIGRIVAHLHAPNPLDPADADGARRTEAWVKAWREGAGRLGGDAVEFAPAPVGERAALRFHWRRSLDLCAGLDERVEAFDPRIAEHRSLLELLRVRARSARPVLDHPLVATSASLSDEQVAQACRNRLEPLSAYDDEAWEELTTGWELEEFQVRRDTRAKREGRLAEIRQQFGEATPEARAEIAQTVGGWPSDPRRRPRRWRRERAGEPWP</sequence>
<name>C7CMJ4_METED</name>
<dbReference type="Proteomes" id="UP000008070">
    <property type="component" value="Chromosome"/>
</dbReference>
<dbReference type="CDD" id="cd00009">
    <property type="entry name" value="AAA"/>
    <property type="match status" value="1"/>
</dbReference>
<dbReference type="InterPro" id="IPR027417">
    <property type="entry name" value="P-loop_NTPase"/>
</dbReference>
<dbReference type="EMBL" id="FP103042">
    <property type="protein sequence ID" value="CAX26989.1"/>
    <property type="molecule type" value="Genomic_DNA"/>
</dbReference>
<dbReference type="HOGENOM" id="CLU_349449_0_0_5"/>
<organism evidence="3 4">
    <name type="scientific">Methylorubrum extorquens (strain DSM 6343 / CIP 106787 / DM4)</name>
    <name type="common">Methylobacterium extorquens</name>
    <dbReference type="NCBI Taxonomy" id="661410"/>
    <lineage>
        <taxon>Bacteria</taxon>
        <taxon>Pseudomonadati</taxon>
        <taxon>Pseudomonadota</taxon>
        <taxon>Alphaproteobacteria</taxon>
        <taxon>Hyphomicrobiales</taxon>
        <taxon>Methylobacteriaceae</taxon>
        <taxon>Methylorubrum</taxon>
    </lineage>
</organism>
<dbReference type="GO" id="GO:0006261">
    <property type="term" value="P:DNA-templated DNA replication"/>
    <property type="evidence" value="ECO:0007669"/>
    <property type="project" value="TreeGrafter"/>
</dbReference>
<dbReference type="Gene3D" id="3.40.50.300">
    <property type="entry name" value="P-loop containing nucleotide triphosphate hydrolases"/>
    <property type="match status" value="1"/>
</dbReference>
<dbReference type="AlphaFoldDB" id="C7CMJ4"/>
<reference evidence="4" key="1">
    <citation type="journal article" date="2009" name="PLoS ONE">
        <title>Methylobacterium genome sequences: a reference blueprint to investigate microbial metabolism of C1 compounds from natural and industrial sources.</title>
        <authorList>
            <person name="Vuilleumier S."/>
            <person name="Chistoserdova L."/>
            <person name="Lee M.-C."/>
            <person name="Bringel F."/>
            <person name="Lajus A."/>
            <person name="Zhou Y."/>
            <person name="Gourion B."/>
            <person name="Barbe V."/>
            <person name="Chang J."/>
            <person name="Cruveiller S."/>
            <person name="Dossat C."/>
            <person name="Gillett W."/>
            <person name="Gruffaz C."/>
            <person name="Haugen E."/>
            <person name="Hourcade E."/>
            <person name="Levy R."/>
            <person name="Mangenot S."/>
            <person name="Muller E."/>
            <person name="Nadalig T."/>
            <person name="Pagni M."/>
            <person name="Penny C."/>
            <person name="Peyraud R."/>
            <person name="Robinson D.G."/>
            <person name="Roche D."/>
            <person name="Rouy Z."/>
            <person name="Saenampechek C."/>
            <person name="Salvignol G."/>
            <person name="Vallenet D."/>
            <person name="Wu Z."/>
            <person name="Marx C.J."/>
            <person name="Vorholt J.A."/>
            <person name="Olson M.V."/>
            <person name="Kaul R."/>
            <person name="Weissenbach J."/>
            <person name="Medigue C."/>
            <person name="Lidstrom M.E."/>
        </authorList>
    </citation>
    <scope>NUCLEOTIDE SEQUENCE [LARGE SCALE GENOMIC DNA]</scope>
    <source>
        <strain evidence="4">DSM 6343 / CIP 106787 / DM4</strain>
    </source>
</reference>
<evidence type="ECO:0000256" key="1">
    <source>
        <dbReference type="SAM" id="MobiDB-lite"/>
    </source>
</evidence>
<dbReference type="SUPFAM" id="SSF52540">
    <property type="entry name" value="P-loop containing nucleoside triphosphate hydrolases"/>
    <property type="match status" value="1"/>
</dbReference>